<keyword evidence="3" id="KW-1134">Transmembrane beta strand</keyword>
<dbReference type="InterPro" id="IPR039426">
    <property type="entry name" value="TonB-dep_rcpt-like"/>
</dbReference>
<dbReference type="GO" id="GO:0044718">
    <property type="term" value="P:siderophore transmembrane transport"/>
    <property type="evidence" value="ECO:0007669"/>
    <property type="project" value="TreeGrafter"/>
</dbReference>
<keyword evidence="2" id="KW-0813">Transport</keyword>
<evidence type="ECO:0000256" key="4">
    <source>
        <dbReference type="ARBA" id="ARBA00022692"/>
    </source>
</evidence>
<evidence type="ECO:0000256" key="2">
    <source>
        <dbReference type="ARBA" id="ARBA00022448"/>
    </source>
</evidence>
<keyword evidence="9" id="KW-0675">Receptor</keyword>
<dbReference type="PANTHER" id="PTHR30069:SF29">
    <property type="entry name" value="HEMOGLOBIN AND HEMOGLOBIN-HAPTOGLOBIN-BINDING PROTEIN 1-RELATED"/>
    <property type="match status" value="1"/>
</dbReference>
<reference evidence="9 10" key="1">
    <citation type="journal article" date="2013" name="Genome Announc.">
        <title>Draft Genome Sequence of Cesiribacter andamanensis Strain AMV16T, Isolated from a Soil Sample from a Mud Volcano in the Andaman Islands, India.</title>
        <authorList>
            <person name="Shivaji S."/>
            <person name="Ara S."/>
            <person name="Begum Z."/>
            <person name="Srinivas T.N."/>
            <person name="Singh A."/>
            <person name="Kumar Pinnaka A."/>
        </authorList>
    </citation>
    <scope>NUCLEOTIDE SEQUENCE [LARGE SCALE GENOMIC DNA]</scope>
    <source>
        <strain evidence="9 10">AMV16</strain>
    </source>
</reference>
<dbReference type="InterPro" id="IPR037066">
    <property type="entry name" value="Plug_dom_sf"/>
</dbReference>
<dbReference type="Gene3D" id="2.170.130.10">
    <property type="entry name" value="TonB-dependent receptor, plug domain"/>
    <property type="match status" value="1"/>
</dbReference>
<sequence length="663" mass="75205">MLYALLSRGFLCTCTWAPVPFSCRADGLWPYLLIGLLCLAAPHLAEGQTGEENVLPAAEVTALLHAPFTAGLKHQKLDSLSLQLQRGQTLASLLQQRTPIYLREYGPGQLSTISFRGTGSSHTAVLWNGLNLNSPTLGQTDFSQLPVFALEGVQVQWGSSSALYGSDALGGTIQLQTRPQHWQQGWGLRARQEAGSFGARFSGLAGQWTRQRWQTDLRLYRQSADNDFPYTNTLLRTRPREQNTHSAFWQEGVVAQLGFKPAAEREWGLQSWWNRSWRQIQPPMGSIMGTDEQQQEALRLNLQYKQVVKQGQWQAQLGWLSDELVYNGAQFISRQLIAKSDWEQDLGPSWRLQAGGQWSRRQATNANYEAAEIRLESFALLRWQPHSRWTNTFTIRQVLADGAWAPLAPSLGSEAGLFSFLTLKAAAGRHYRLPTLNDRFWPWFGKPELKAEQGWHAEGGLATNALPLFGGKAKAEATRYWLLIDDWILWLPTVVPGPDGEPLSGWGPRNIQQVYSRGWEGNLDWQHAGGWSLGTNAAYTRTENRLALHAFDRTAGRQLPFTPYWKAGGWLRWHRKGWLAELNHTYVGRRFTTGEEDPFNSLPPFWLLDLSAGKQLQWRRHSVSLLLQARNVLDHQYQNYERRPMPGRHYNLSITYSILSPTP</sequence>
<name>M7NRW7_9BACT</name>
<protein>
    <submittedName>
        <fullName evidence="9">Colicin I receptor</fullName>
    </submittedName>
</protein>
<dbReference type="eggNOG" id="COG4206">
    <property type="taxonomic scope" value="Bacteria"/>
</dbReference>
<dbReference type="PANTHER" id="PTHR30069">
    <property type="entry name" value="TONB-DEPENDENT OUTER MEMBRANE RECEPTOR"/>
    <property type="match status" value="1"/>
</dbReference>
<evidence type="ECO:0000259" key="8">
    <source>
        <dbReference type="Pfam" id="PF07715"/>
    </source>
</evidence>
<keyword evidence="10" id="KW-1185">Reference proteome</keyword>
<keyword evidence="7" id="KW-0998">Cell outer membrane</keyword>
<dbReference type="InterPro" id="IPR036942">
    <property type="entry name" value="Beta-barrel_TonB_sf"/>
</dbReference>
<dbReference type="Proteomes" id="UP000011910">
    <property type="component" value="Unassembled WGS sequence"/>
</dbReference>
<comment type="caution">
    <text evidence="9">The sequence shown here is derived from an EMBL/GenBank/DDBJ whole genome shotgun (WGS) entry which is preliminary data.</text>
</comment>
<dbReference type="EMBL" id="AODQ01000134">
    <property type="protein sequence ID" value="EMR01224.1"/>
    <property type="molecule type" value="Genomic_DNA"/>
</dbReference>
<dbReference type="GO" id="GO:0015344">
    <property type="term" value="F:siderophore uptake transmembrane transporter activity"/>
    <property type="evidence" value="ECO:0007669"/>
    <property type="project" value="TreeGrafter"/>
</dbReference>
<dbReference type="InterPro" id="IPR012910">
    <property type="entry name" value="Plug_dom"/>
</dbReference>
<dbReference type="Gene3D" id="2.40.170.20">
    <property type="entry name" value="TonB-dependent receptor, beta-barrel domain"/>
    <property type="match status" value="1"/>
</dbReference>
<keyword evidence="6" id="KW-0472">Membrane</keyword>
<dbReference type="Pfam" id="PF07715">
    <property type="entry name" value="Plug"/>
    <property type="match status" value="1"/>
</dbReference>
<evidence type="ECO:0000256" key="3">
    <source>
        <dbReference type="ARBA" id="ARBA00022452"/>
    </source>
</evidence>
<dbReference type="GO" id="GO:0009279">
    <property type="term" value="C:cell outer membrane"/>
    <property type="evidence" value="ECO:0007669"/>
    <property type="project" value="UniProtKB-SubCell"/>
</dbReference>
<keyword evidence="4" id="KW-0812">Transmembrane</keyword>
<comment type="subcellular location">
    <subcellularLocation>
        <location evidence="1">Cell outer membrane</location>
        <topology evidence="1">Multi-pass membrane protein</topology>
    </subcellularLocation>
</comment>
<evidence type="ECO:0000256" key="6">
    <source>
        <dbReference type="ARBA" id="ARBA00023136"/>
    </source>
</evidence>
<gene>
    <name evidence="9" type="primary">cirA_7</name>
    <name evidence="9" type="ORF">ADICEAN_03655</name>
</gene>
<evidence type="ECO:0000256" key="7">
    <source>
        <dbReference type="ARBA" id="ARBA00023237"/>
    </source>
</evidence>
<feature type="domain" description="TonB-dependent receptor plug" evidence="8">
    <location>
        <begin position="81"/>
        <end position="172"/>
    </location>
</feature>
<evidence type="ECO:0000256" key="1">
    <source>
        <dbReference type="ARBA" id="ARBA00004571"/>
    </source>
</evidence>
<organism evidence="9 10">
    <name type="scientific">Cesiribacter andamanensis AMV16</name>
    <dbReference type="NCBI Taxonomy" id="1279009"/>
    <lineage>
        <taxon>Bacteria</taxon>
        <taxon>Pseudomonadati</taxon>
        <taxon>Bacteroidota</taxon>
        <taxon>Cytophagia</taxon>
        <taxon>Cytophagales</taxon>
        <taxon>Cesiribacteraceae</taxon>
        <taxon>Cesiribacter</taxon>
    </lineage>
</organism>
<dbReference type="PATRIC" id="fig|1279009.4.peg.3703"/>
<proteinExistence type="predicted"/>
<keyword evidence="5" id="KW-0732">Signal</keyword>
<dbReference type="SUPFAM" id="SSF56935">
    <property type="entry name" value="Porins"/>
    <property type="match status" value="1"/>
</dbReference>
<accession>M7NRW7</accession>
<dbReference type="STRING" id="1279009.ADICEAN_03655"/>
<evidence type="ECO:0000256" key="5">
    <source>
        <dbReference type="ARBA" id="ARBA00022729"/>
    </source>
</evidence>
<dbReference type="AlphaFoldDB" id="M7NRW7"/>
<evidence type="ECO:0000313" key="9">
    <source>
        <dbReference type="EMBL" id="EMR01224.1"/>
    </source>
</evidence>
<evidence type="ECO:0000313" key="10">
    <source>
        <dbReference type="Proteomes" id="UP000011910"/>
    </source>
</evidence>